<reference evidence="1" key="1">
    <citation type="journal article" date="2023" name="Nat. Commun.">
        <title>Diploid and tetraploid genomes of Acorus and the evolution of monocots.</title>
        <authorList>
            <person name="Ma L."/>
            <person name="Liu K.W."/>
            <person name="Li Z."/>
            <person name="Hsiao Y.Y."/>
            <person name="Qi Y."/>
            <person name="Fu T."/>
            <person name="Tang G.D."/>
            <person name="Zhang D."/>
            <person name="Sun W.H."/>
            <person name="Liu D.K."/>
            <person name="Li Y."/>
            <person name="Chen G.Z."/>
            <person name="Liu X.D."/>
            <person name="Liao X.Y."/>
            <person name="Jiang Y.T."/>
            <person name="Yu X."/>
            <person name="Hao Y."/>
            <person name="Huang J."/>
            <person name="Zhao X.W."/>
            <person name="Ke S."/>
            <person name="Chen Y.Y."/>
            <person name="Wu W.L."/>
            <person name="Hsu J.L."/>
            <person name="Lin Y.F."/>
            <person name="Huang M.D."/>
            <person name="Li C.Y."/>
            <person name="Huang L."/>
            <person name="Wang Z.W."/>
            <person name="Zhao X."/>
            <person name="Zhong W.Y."/>
            <person name="Peng D.H."/>
            <person name="Ahmad S."/>
            <person name="Lan S."/>
            <person name="Zhang J.S."/>
            <person name="Tsai W.C."/>
            <person name="Van de Peer Y."/>
            <person name="Liu Z.J."/>
        </authorList>
    </citation>
    <scope>NUCLEOTIDE SEQUENCE</scope>
    <source>
        <strain evidence="1">SCP</strain>
    </source>
</reference>
<dbReference type="EMBL" id="JAUJYN010000016">
    <property type="protein sequence ID" value="KAK1258501.1"/>
    <property type="molecule type" value="Genomic_DNA"/>
</dbReference>
<keyword evidence="3" id="KW-1185">Reference proteome</keyword>
<dbReference type="AlphaFoldDB" id="A0AAV9A1E6"/>
<comment type="caution">
    <text evidence="1">The sequence shown here is derived from an EMBL/GenBank/DDBJ whole genome shotgun (WGS) entry which is preliminary data.</text>
</comment>
<dbReference type="PANTHER" id="PTHR46644">
    <property type="entry name" value="DNA REPAIR PROTEIN XRCC2"/>
    <property type="match status" value="1"/>
</dbReference>
<dbReference type="PANTHER" id="PTHR46644:SF2">
    <property type="entry name" value="DNA REPAIR PROTEIN XRCC2"/>
    <property type="match status" value="1"/>
</dbReference>
<dbReference type="Gene3D" id="3.40.50.300">
    <property type="entry name" value="P-loop containing nucleotide triphosphate hydrolases"/>
    <property type="match status" value="1"/>
</dbReference>
<dbReference type="InterPro" id="IPR030547">
    <property type="entry name" value="XRCC2"/>
</dbReference>
<organism evidence="1 3">
    <name type="scientific">Acorus gramineus</name>
    <name type="common">Dwarf sweet flag</name>
    <dbReference type="NCBI Taxonomy" id="55184"/>
    <lineage>
        <taxon>Eukaryota</taxon>
        <taxon>Viridiplantae</taxon>
        <taxon>Streptophyta</taxon>
        <taxon>Embryophyta</taxon>
        <taxon>Tracheophyta</taxon>
        <taxon>Spermatophyta</taxon>
        <taxon>Magnoliopsida</taxon>
        <taxon>Liliopsida</taxon>
        <taxon>Acoraceae</taxon>
        <taxon>Acorus</taxon>
    </lineage>
</organism>
<dbReference type="SUPFAM" id="SSF52540">
    <property type="entry name" value="P-loop containing nucleoside triphosphate hydrolases"/>
    <property type="match status" value="1"/>
</dbReference>
<proteinExistence type="predicted"/>
<dbReference type="GO" id="GO:0000724">
    <property type="term" value="P:double-strand break repair via homologous recombination"/>
    <property type="evidence" value="ECO:0007669"/>
    <property type="project" value="InterPro"/>
</dbReference>
<dbReference type="InterPro" id="IPR027417">
    <property type="entry name" value="P-loop_NTPase"/>
</dbReference>
<gene>
    <name evidence="2" type="ORF">QJS04_geneDACA017284</name>
    <name evidence="1" type="ORF">QJS04_geneDACA024117</name>
</gene>
<evidence type="ECO:0000313" key="1">
    <source>
        <dbReference type="EMBL" id="KAK1257971.1"/>
    </source>
</evidence>
<accession>A0AAV9A1E6</accession>
<protein>
    <submittedName>
        <fullName evidence="1">Uncharacterized protein</fullName>
    </submittedName>
</protein>
<dbReference type="GO" id="GO:0005657">
    <property type="term" value="C:replication fork"/>
    <property type="evidence" value="ECO:0007669"/>
    <property type="project" value="InterPro"/>
</dbReference>
<evidence type="ECO:0000313" key="2">
    <source>
        <dbReference type="EMBL" id="KAK1258501.1"/>
    </source>
</evidence>
<evidence type="ECO:0000313" key="3">
    <source>
        <dbReference type="Proteomes" id="UP001179952"/>
    </source>
</evidence>
<dbReference type="Proteomes" id="UP001179952">
    <property type="component" value="Unassembled WGS sequence"/>
</dbReference>
<reference evidence="1" key="2">
    <citation type="submission" date="2023-06" db="EMBL/GenBank/DDBJ databases">
        <authorList>
            <person name="Ma L."/>
            <person name="Liu K.-W."/>
            <person name="Li Z."/>
            <person name="Hsiao Y.-Y."/>
            <person name="Qi Y."/>
            <person name="Fu T."/>
            <person name="Tang G."/>
            <person name="Zhang D."/>
            <person name="Sun W.-H."/>
            <person name="Liu D.-K."/>
            <person name="Li Y."/>
            <person name="Chen G.-Z."/>
            <person name="Liu X.-D."/>
            <person name="Liao X.-Y."/>
            <person name="Jiang Y.-T."/>
            <person name="Yu X."/>
            <person name="Hao Y."/>
            <person name="Huang J."/>
            <person name="Zhao X.-W."/>
            <person name="Ke S."/>
            <person name="Chen Y.-Y."/>
            <person name="Wu W.-L."/>
            <person name="Hsu J.-L."/>
            <person name="Lin Y.-F."/>
            <person name="Huang M.-D."/>
            <person name="Li C.-Y."/>
            <person name="Huang L."/>
            <person name="Wang Z.-W."/>
            <person name="Zhao X."/>
            <person name="Zhong W.-Y."/>
            <person name="Peng D.-H."/>
            <person name="Ahmad S."/>
            <person name="Lan S."/>
            <person name="Zhang J.-S."/>
            <person name="Tsai W.-C."/>
            <person name="Van De Peer Y."/>
            <person name="Liu Z.-J."/>
        </authorList>
    </citation>
    <scope>NUCLEOTIDE SEQUENCE</scope>
    <source>
        <strain evidence="1">SCP</strain>
        <tissue evidence="1">Leaves</tissue>
    </source>
</reference>
<sequence length="244" mass="27746">MFSRVSRERPILHFPPPLQRLPLRIGNVVEIVGPSPSAKSELLIQISINCILPKEWRGVCFDGLEGLVIYFDLDCRFDILRLSQLLKHHIVEAFGVFKGQTAIITAAQVSATISLSAPFVEELFLACMRRFIYVRCYNSLEFLAALKTKRCQFQNKCENLRAGIYFLLIDRKVLSFQSVHENIVQEIHNLSHVQPVLVFATKATILGLGSVRLVHAFYNISGSIIFISHYIVEQLETSIFLILK</sequence>
<dbReference type="EMBL" id="JAUJYN010000029">
    <property type="protein sequence ID" value="KAK1257971.1"/>
    <property type="molecule type" value="Genomic_DNA"/>
</dbReference>
<name>A0AAV9A1E6_ACOGR</name>
<dbReference type="GO" id="GO:0033063">
    <property type="term" value="C:Rad51B-Rad51C-Rad51D-XRCC2 complex"/>
    <property type="evidence" value="ECO:0007669"/>
    <property type="project" value="InterPro"/>
</dbReference>